<feature type="compositionally biased region" description="Acidic residues" evidence="3">
    <location>
        <begin position="713"/>
        <end position="727"/>
    </location>
</feature>
<dbReference type="Pfam" id="PF15044">
    <property type="entry name" value="CLU_N"/>
    <property type="match status" value="1"/>
</dbReference>
<dbReference type="Gene3D" id="1.25.40.10">
    <property type="entry name" value="Tetratricopeptide repeat domain"/>
    <property type="match status" value="1"/>
</dbReference>
<feature type="coiled-coil region" evidence="2">
    <location>
        <begin position="164"/>
        <end position="191"/>
    </location>
</feature>
<feature type="region of interest" description="Disordered" evidence="3">
    <location>
        <begin position="704"/>
        <end position="737"/>
    </location>
</feature>
<proteinExistence type="predicted"/>
<reference evidence="5" key="1">
    <citation type="submission" date="2022-11" db="EMBL/GenBank/DDBJ databases">
        <authorList>
            <person name="Morgan W.R."/>
            <person name="Tartar A."/>
        </authorList>
    </citation>
    <scope>NUCLEOTIDE SEQUENCE</scope>
    <source>
        <strain evidence="5">ARSEF 373</strain>
    </source>
</reference>
<comment type="caution">
    <text evidence="5">The sequence shown here is derived from an EMBL/GenBank/DDBJ whole genome shotgun (WGS) entry which is preliminary data.</text>
</comment>
<dbReference type="InterPro" id="IPR028275">
    <property type="entry name" value="CLU_N"/>
</dbReference>
<feature type="compositionally biased region" description="Basic and acidic residues" evidence="3">
    <location>
        <begin position="728"/>
        <end position="737"/>
    </location>
</feature>
<evidence type="ECO:0000256" key="3">
    <source>
        <dbReference type="SAM" id="MobiDB-lite"/>
    </source>
</evidence>
<keyword evidence="2" id="KW-0175">Coiled coil</keyword>
<dbReference type="EMBL" id="DAKRPA010000215">
    <property type="protein sequence ID" value="DAZ95179.1"/>
    <property type="molecule type" value="Genomic_DNA"/>
</dbReference>
<dbReference type="PROSITE" id="PS51823">
    <property type="entry name" value="CLU"/>
    <property type="match status" value="1"/>
</dbReference>
<dbReference type="PANTHER" id="PTHR12601:SF6">
    <property type="entry name" value="CLUSTERED MITOCHONDRIA PROTEIN HOMOLOG"/>
    <property type="match status" value="1"/>
</dbReference>
<feature type="compositionally biased region" description="Polar residues" evidence="3">
    <location>
        <begin position="210"/>
        <end position="220"/>
    </location>
</feature>
<dbReference type="InterPro" id="IPR033646">
    <property type="entry name" value="CLU-central"/>
</dbReference>
<dbReference type="SMART" id="SM00028">
    <property type="entry name" value="TPR"/>
    <property type="match status" value="4"/>
</dbReference>
<dbReference type="SUPFAM" id="SSF103107">
    <property type="entry name" value="Hypothetical protein c14orf129, hspc210"/>
    <property type="match status" value="1"/>
</dbReference>
<dbReference type="InterPro" id="IPR027523">
    <property type="entry name" value="CLU_prot"/>
</dbReference>
<evidence type="ECO:0000313" key="5">
    <source>
        <dbReference type="EMBL" id="DAZ95179.1"/>
    </source>
</evidence>
<feature type="region of interest" description="Disordered" evidence="3">
    <location>
        <begin position="1"/>
        <end position="35"/>
    </location>
</feature>
<name>A0AAV2YPY0_9STRA</name>
<sequence>MGEARSDVATSLPPQEDEQLQQQPQELEQEQEPTFRLLVAPPASAQLKDKISLDQVSPGDTVLSLRQLIGEQPELACYTCYHLEVENAADGTSVPVNDFVELGDVEAVTDGSTVKMVLEKYDARKVRNHVRRFRDVLANPPIPQVAEIEALAAATKSKSKDGESASEKQQIKDAEKQLDRLREIHEKLAAIELPVKPELSDFYTLMPGNATNDKTATSPVANDKKKGNKKDKKGKKAVVEETESLEDAKLPKCIKSIVFSGYNPPPASRKLAGDLMYLEIVLEDNTIYHVTAYVNGFYINRSTSSTFDPSPAKNSCQSHMLLDVLSKASDSFRSSHTSLLAKAAALAKQGSASIEWMVASGNHVGGKQSWATHAATETKHEYDLNRAEDELCTTFGVDERGVIRDWNEEYQSCRELPATNLKEQLVRSRVLYKIVSEFVEAATQGAVAIVEGQIPPINPMDDASAHVYVFNNIFFSLSIDGKCTAKDIGGEEAAFSSANRDLQGVKAFNEADIPGLHTLATVVVDYMGVRIIAQSVIPGILQGEASSKLVYGSVDGGKTIASNEKMHSLMLQASEKLHIAERTIQPLGPDAEGEQDEAASPANVGGEAGTVAVKLCGPVEAKGILGSDGRMYVLDLVRITSKDWTFYVDREQKTSADEGLCFKRDDEGYVALLRPELVQLYSMWKHNQTRKEKREALRKEIEAKKKEEKATETEGEASTETTEETEESKESKEKKSEESAEIVAAFAAIDEEVLPPVLLNPNVFMKYDASTDKEVVAADEAAAKDAADYLQKVVIPAFVADVRRGSIAPADGHALTELMHSCGINMRYLGRLASLAKKLEAVGGISKFFLELVESEMIARVTKHILASVLNANENVRAAPGETIVQILNGIFGSSGSSSDEDSFGTNKKSKKSNKNKKKAAAKTEAEEVPSASNGNSGDERDSDSIWQRIKKEVQNRFDYSLSLWESQANPETEENAVNRVHKNVLLRRICQRVGLRVAGRNYDFTSTHPFSLEDLTGLVPVVKTSLPAHPLPQAKQLLERGRILLGGGALPSAYEMLQEASTLLFQVCGAAHEDSALCSSSLATVLYHAGDIAGAIAQQQRALALYTQLCGIDYHDTAFAHANLALFLHANGQTDLAVAHVHRAIYLLEFCSGPHFPEISSLYFKMGMMCQDVGQITLALLCHRESLRRGEFDRLQAANTLHQMALACSLVGGFREALAYEKKVFALYQEVFGDSDPRTQESAKYIKVFTEKAVEGAKDRKEVDAAAAADAIANELLAELQLTETADKKKGKKTKVANKAKH</sequence>
<dbReference type="Proteomes" id="UP001146120">
    <property type="component" value="Unassembled WGS sequence"/>
</dbReference>
<dbReference type="SUPFAM" id="SSF48452">
    <property type="entry name" value="TPR-like"/>
    <property type="match status" value="1"/>
</dbReference>
<dbReference type="Pfam" id="PF13374">
    <property type="entry name" value="TPR_10"/>
    <property type="match status" value="2"/>
</dbReference>
<dbReference type="Pfam" id="PF13236">
    <property type="entry name" value="CLU"/>
    <property type="match status" value="1"/>
</dbReference>
<dbReference type="Pfam" id="PF12807">
    <property type="entry name" value="eIF3_p135"/>
    <property type="match status" value="1"/>
</dbReference>
<reference evidence="5" key="2">
    <citation type="journal article" date="2023" name="Microbiol Resour">
        <title>Decontamination and Annotation of the Draft Genome Sequence of the Oomycete Lagenidium giganteum ARSEF 373.</title>
        <authorList>
            <person name="Morgan W.R."/>
            <person name="Tartar A."/>
        </authorList>
    </citation>
    <scope>NUCLEOTIDE SEQUENCE</scope>
    <source>
        <strain evidence="5">ARSEF 373</strain>
    </source>
</reference>
<organism evidence="5 6">
    <name type="scientific">Lagenidium giganteum</name>
    <dbReference type="NCBI Taxonomy" id="4803"/>
    <lineage>
        <taxon>Eukaryota</taxon>
        <taxon>Sar</taxon>
        <taxon>Stramenopiles</taxon>
        <taxon>Oomycota</taxon>
        <taxon>Peronosporomycetes</taxon>
        <taxon>Pythiales</taxon>
        <taxon>Pythiaceae</taxon>
    </lineage>
</organism>
<dbReference type="InterPro" id="IPR025697">
    <property type="entry name" value="CLU_dom"/>
</dbReference>
<evidence type="ECO:0000256" key="1">
    <source>
        <dbReference type="ARBA" id="ARBA00022490"/>
    </source>
</evidence>
<feature type="domain" description="Clu" evidence="4">
    <location>
        <begin position="384"/>
        <end position="647"/>
    </location>
</feature>
<dbReference type="InterPro" id="IPR023231">
    <property type="entry name" value="GSKIP_dom_sf"/>
</dbReference>
<dbReference type="PANTHER" id="PTHR12601">
    <property type="entry name" value="EUKARYOTIC TRANSLATION INITIATION FACTOR 3 SUBUNIT EIF-3"/>
    <property type="match status" value="1"/>
</dbReference>
<feature type="compositionally biased region" description="Basic residues" evidence="3">
    <location>
        <begin position="908"/>
        <end position="921"/>
    </location>
</feature>
<feature type="region of interest" description="Disordered" evidence="3">
    <location>
        <begin position="895"/>
        <end position="945"/>
    </location>
</feature>
<evidence type="ECO:0000256" key="2">
    <source>
        <dbReference type="SAM" id="Coils"/>
    </source>
</evidence>
<keyword evidence="1" id="KW-0963">Cytoplasm</keyword>
<gene>
    <name evidence="5" type="ORF">N0F65_012433</name>
</gene>
<feature type="compositionally biased region" description="Basic residues" evidence="3">
    <location>
        <begin position="226"/>
        <end position="236"/>
    </location>
</feature>
<keyword evidence="6" id="KW-1185">Reference proteome</keyword>
<accession>A0AAV2YPY0</accession>
<protein>
    <recommendedName>
        <fullName evidence="4">Clu domain-containing protein</fullName>
    </recommendedName>
</protein>
<dbReference type="InterPro" id="IPR011990">
    <property type="entry name" value="TPR-like_helical_dom_sf"/>
</dbReference>
<dbReference type="CDD" id="cd15466">
    <property type="entry name" value="CLU-central"/>
    <property type="match status" value="1"/>
</dbReference>
<dbReference type="GO" id="GO:0005737">
    <property type="term" value="C:cytoplasm"/>
    <property type="evidence" value="ECO:0007669"/>
    <property type="project" value="TreeGrafter"/>
</dbReference>
<dbReference type="InterPro" id="IPR019734">
    <property type="entry name" value="TPR_rpt"/>
</dbReference>
<evidence type="ECO:0000259" key="4">
    <source>
        <dbReference type="PROSITE" id="PS51823"/>
    </source>
</evidence>
<feature type="region of interest" description="Disordered" evidence="3">
    <location>
        <begin position="210"/>
        <end position="237"/>
    </location>
</feature>
<evidence type="ECO:0000313" key="6">
    <source>
        <dbReference type="Proteomes" id="UP001146120"/>
    </source>
</evidence>